<reference evidence="5 6" key="1">
    <citation type="submission" date="2018-03" db="EMBL/GenBank/DDBJ databases">
        <title>Genomic Encyclopedia of Type Strains, Phase III (KMG-III): the genomes of soil and plant-associated and newly described type strains.</title>
        <authorList>
            <person name="Whitman W."/>
        </authorList>
    </citation>
    <scope>NUCLEOTIDE SEQUENCE [LARGE SCALE GENOMIC DNA]</scope>
    <source>
        <strain evidence="5 6">CGMCC 1.9313</strain>
    </source>
</reference>
<evidence type="ECO:0000259" key="4">
    <source>
        <dbReference type="PROSITE" id="PS50110"/>
    </source>
</evidence>
<name>A0A2T0U6Y6_9SPHI</name>
<dbReference type="Gene3D" id="3.40.50.2300">
    <property type="match status" value="1"/>
</dbReference>
<keyword evidence="1 3" id="KW-0597">Phosphoprotein</keyword>
<dbReference type="CDD" id="cd17546">
    <property type="entry name" value="REC_hyHK_CKI1_RcsC-like"/>
    <property type="match status" value="1"/>
</dbReference>
<dbReference type="PANTHER" id="PTHR45339">
    <property type="entry name" value="HYBRID SIGNAL TRANSDUCTION HISTIDINE KINASE J"/>
    <property type="match status" value="1"/>
</dbReference>
<dbReference type="InterPro" id="IPR011006">
    <property type="entry name" value="CheY-like_superfamily"/>
</dbReference>
<dbReference type="SMART" id="SM00448">
    <property type="entry name" value="REC"/>
    <property type="match status" value="1"/>
</dbReference>
<dbReference type="EMBL" id="PVTH01000003">
    <property type="protein sequence ID" value="PRY53628.1"/>
    <property type="molecule type" value="Genomic_DNA"/>
</dbReference>
<accession>A0A2T0U6Y6</accession>
<dbReference type="OrthoDB" id="9796457at2"/>
<dbReference type="GO" id="GO:0000160">
    <property type="term" value="P:phosphorelay signal transduction system"/>
    <property type="evidence" value="ECO:0007669"/>
    <property type="project" value="UniProtKB-KW"/>
</dbReference>
<sequence>MLSTKKEKSPSAGLILVVDDNEINRYVTNKILTQCGFEVDLAEDGQIAVDKVATKQYDLILMDLHMPILDGLKATEIIRSYNQGEFSELPIVALTCSISNRDLDQIGKAGLTDYIRKPFVPDHLKEKVRNLLGLHSTCPES</sequence>
<gene>
    <name evidence="5" type="ORF">B0I27_10398</name>
</gene>
<organism evidence="5 6">
    <name type="scientific">Arcticibacter pallidicorallinus</name>
    <dbReference type="NCBI Taxonomy" id="1259464"/>
    <lineage>
        <taxon>Bacteria</taxon>
        <taxon>Pseudomonadati</taxon>
        <taxon>Bacteroidota</taxon>
        <taxon>Sphingobacteriia</taxon>
        <taxon>Sphingobacteriales</taxon>
        <taxon>Sphingobacteriaceae</taxon>
        <taxon>Arcticibacter</taxon>
    </lineage>
</organism>
<keyword evidence="6" id="KW-1185">Reference proteome</keyword>
<protein>
    <submittedName>
        <fullName evidence="5">Response regulator receiver domain-containing protein</fullName>
    </submittedName>
</protein>
<evidence type="ECO:0000313" key="5">
    <source>
        <dbReference type="EMBL" id="PRY53628.1"/>
    </source>
</evidence>
<dbReference type="PROSITE" id="PS50110">
    <property type="entry name" value="RESPONSE_REGULATORY"/>
    <property type="match status" value="1"/>
</dbReference>
<feature type="domain" description="Response regulatory" evidence="4">
    <location>
        <begin position="14"/>
        <end position="132"/>
    </location>
</feature>
<evidence type="ECO:0000313" key="6">
    <source>
        <dbReference type="Proteomes" id="UP000238034"/>
    </source>
</evidence>
<proteinExistence type="predicted"/>
<evidence type="ECO:0000256" key="1">
    <source>
        <dbReference type="ARBA" id="ARBA00022553"/>
    </source>
</evidence>
<feature type="modified residue" description="4-aspartylphosphate" evidence="3">
    <location>
        <position position="63"/>
    </location>
</feature>
<comment type="caution">
    <text evidence="5">The sequence shown here is derived from an EMBL/GenBank/DDBJ whole genome shotgun (WGS) entry which is preliminary data.</text>
</comment>
<dbReference type="RefSeq" id="WP_106292232.1">
    <property type="nucleotide sequence ID" value="NZ_PVTH01000003.1"/>
</dbReference>
<dbReference type="PANTHER" id="PTHR45339:SF1">
    <property type="entry name" value="HYBRID SIGNAL TRANSDUCTION HISTIDINE KINASE J"/>
    <property type="match status" value="1"/>
</dbReference>
<dbReference type="Proteomes" id="UP000238034">
    <property type="component" value="Unassembled WGS sequence"/>
</dbReference>
<keyword evidence="2" id="KW-0902">Two-component regulatory system</keyword>
<evidence type="ECO:0000256" key="2">
    <source>
        <dbReference type="ARBA" id="ARBA00023012"/>
    </source>
</evidence>
<evidence type="ECO:0000256" key="3">
    <source>
        <dbReference type="PROSITE-ProRule" id="PRU00169"/>
    </source>
</evidence>
<dbReference type="Pfam" id="PF00072">
    <property type="entry name" value="Response_reg"/>
    <property type="match status" value="1"/>
</dbReference>
<dbReference type="InterPro" id="IPR001789">
    <property type="entry name" value="Sig_transdc_resp-reg_receiver"/>
</dbReference>
<dbReference type="AlphaFoldDB" id="A0A2T0U6Y6"/>
<dbReference type="SUPFAM" id="SSF52172">
    <property type="entry name" value="CheY-like"/>
    <property type="match status" value="1"/>
</dbReference>